<feature type="domain" description="Erythromycin biosynthesis protein CIII-like C-terminal" evidence="4">
    <location>
        <begin position="395"/>
        <end position="496"/>
    </location>
</feature>
<dbReference type="InterPro" id="IPR004276">
    <property type="entry name" value="GlycoTrans_28_N"/>
</dbReference>
<dbReference type="GO" id="GO:0016906">
    <property type="term" value="F:sterol 3-beta-glucosyltransferase activity"/>
    <property type="evidence" value="ECO:0007669"/>
    <property type="project" value="UniProtKB-ARBA"/>
</dbReference>
<sequence>MILYPNSSKSAMHADSELEDIPPAYERGSFQLDRDFIDKNAAVGEDGRIDLDFDSKLGRALANLVPGPPPYIPTDTVPRRREWHIKMNIVIQVVGSRGDVQPFIALGNELQKHGHRVRLATHDTFESFVRASGLEFYPIGGDPAQLMAYMVKNPGLIPGIRSLRAGDIGRKRAMVAEMLEGCWRSCIEPDTVSGAPFVAEAIIANPPSFAHIHCAQALGIPVHLMFTMPWTSTRAFPHPLANLKYTRTEPGIANYVSYGIVEFMTWQGLGDVINKFRLTLDLEPVPLTEGPYLAETLKVPFTYCWSPALVPKPIDWPAHIDVCGFFFREPSDYAPPPELDAFLRSGPPPVYIGFGSIVIDDPERMSTLILQAVQTAGVRAIISRGWSKLDGPPSDNVLFIGDCPHEWLFQRVAAVVHHGGAGTTACGLMNGKPTTIIPFFADQPFWGRMVATAGVGPRPIPHKELDVKKLADAIAFCLAPARLAAAQVIAEKMKSESGVQAAVAAFHANLPLERLRCFLLSDRPACWKIKIRGRKLRLSKLAAEVLITNSEFKRKALEIHRTKKIRIENRRWDPVTGSSSAVTATLTDILDATAGIVVKPYQEYKRANSSAPASPVASTSKLDPGKTSKRSSITYAPTVSSPETESLASIKGLPPSPQSSISDVDTVTMVADTDEGDFEDDDSEVLDKEHGDDTGTNKARAPGRLRKKAPSKDKGKGTSHRPTRLKKIPSAKTGGESSASGSGMATAGAMAVASSKSIASVVTTTIRGASIDIPIAFAEGMRNIPKLYGEEVRDYGPVKDWKSGIVVGGKALVLGFSDGLADIVLQPYKGAKAEGATGFVKGFAKGTVGSFVKTTSATVAGAAYPVQGFYKTFKSLGQGNSGKWISNATHEEGKWLLSMEQGLLSSRVVAAYDEFMQDKGKGRFSMFWNNPPPPPPKDTNYLVGHRSRDSDDKPK</sequence>
<gene>
    <name evidence="5" type="ORF">R3P38DRAFT_2603657</name>
</gene>
<dbReference type="CDD" id="cd03784">
    <property type="entry name" value="GT1_Gtf-like"/>
    <property type="match status" value="1"/>
</dbReference>
<dbReference type="FunFam" id="3.40.50.2000:FF:000009">
    <property type="entry name" value="Sterol 3-beta-glucosyltransferase UGT80A2"/>
    <property type="match status" value="1"/>
</dbReference>
<keyword evidence="1" id="KW-0808">Transferase</keyword>
<feature type="domain" description="Glycosyltransferase family 28 N-terminal" evidence="3">
    <location>
        <begin position="89"/>
        <end position="237"/>
    </location>
</feature>
<dbReference type="Pfam" id="PF03033">
    <property type="entry name" value="Glyco_transf_28"/>
    <property type="match status" value="1"/>
</dbReference>
<dbReference type="InterPro" id="IPR050426">
    <property type="entry name" value="Glycosyltransferase_28"/>
</dbReference>
<dbReference type="Proteomes" id="UP001362999">
    <property type="component" value="Unassembled WGS sequence"/>
</dbReference>
<dbReference type="InterPro" id="IPR002213">
    <property type="entry name" value="UDP_glucos_trans"/>
</dbReference>
<dbReference type="GO" id="GO:0005975">
    <property type="term" value="P:carbohydrate metabolic process"/>
    <property type="evidence" value="ECO:0007669"/>
    <property type="project" value="InterPro"/>
</dbReference>
<evidence type="ECO:0000259" key="4">
    <source>
        <dbReference type="Pfam" id="PF06722"/>
    </source>
</evidence>
<evidence type="ECO:0000259" key="3">
    <source>
        <dbReference type="Pfam" id="PF03033"/>
    </source>
</evidence>
<dbReference type="EMBL" id="JAWWNJ010000007">
    <property type="protein sequence ID" value="KAK7052327.1"/>
    <property type="molecule type" value="Genomic_DNA"/>
</dbReference>
<feature type="compositionally biased region" description="Polar residues" evidence="2">
    <location>
        <begin position="630"/>
        <end position="647"/>
    </location>
</feature>
<dbReference type="PANTHER" id="PTHR48050">
    <property type="entry name" value="STEROL 3-BETA-GLUCOSYLTRANSFERASE"/>
    <property type="match status" value="1"/>
</dbReference>
<proteinExistence type="predicted"/>
<feature type="compositionally biased region" description="Basic residues" evidence="2">
    <location>
        <begin position="717"/>
        <end position="729"/>
    </location>
</feature>
<feature type="compositionally biased region" description="Low complexity" evidence="2">
    <location>
        <begin position="607"/>
        <end position="620"/>
    </location>
</feature>
<keyword evidence="6" id="KW-1185">Reference proteome</keyword>
<comment type="caution">
    <text evidence="5">The sequence shown here is derived from an EMBL/GenBank/DDBJ whole genome shotgun (WGS) entry which is preliminary data.</text>
</comment>
<dbReference type="Gene3D" id="3.40.50.2000">
    <property type="entry name" value="Glycogen Phosphorylase B"/>
    <property type="match status" value="2"/>
</dbReference>
<organism evidence="5 6">
    <name type="scientific">Favolaschia claudopus</name>
    <dbReference type="NCBI Taxonomy" id="2862362"/>
    <lineage>
        <taxon>Eukaryota</taxon>
        <taxon>Fungi</taxon>
        <taxon>Dikarya</taxon>
        <taxon>Basidiomycota</taxon>
        <taxon>Agaricomycotina</taxon>
        <taxon>Agaricomycetes</taxon>
        <taxon>Agaricomycetidae</taxon>
        <taxon>Agaricales</taxon>
        <taxon>Marasmiineae</taxon>
        <taxon>Mycenaceae</taxon>
        <taxon>Favolaschia</taxon>
    </lineage>
</organism>
<feature type="region of interest" description="Disordered" evidence="2">
    <location>
        <begin position="927"/>
        <end position="955"/>
    </location>
</feature>
<evidence type="ECO:0000256" key="2">
    <source>
        <dbReference type="SAM" id="MobiDB-lite"/>
    </source>
</evidence>
<feature type="compositionally biased region" description="Low complexity" evidence="2">
    <location>
        <begin position="730"/>
        <end position="743"/>
    </location>
</feature>
<evidence type="ECO:0000256" key="1">
    <source>
        <dbReference type="ARBA" id="ARBA00022679"/>
    </source>
</evidence>
<accession>A0AAW0DJ60</accession>
<feature type="compositionally biased region" description="Basic and acidic residues" evidence="2">
    <location>
        <begin position="685"/>
        <end position="695"/>
    </location>
</feature>
<feature type="region of interest" description="Disordered" evidence="2">
    <location>
        <begin position="607"/>
        <end position="743"/>
    </location>
</feature>
<evidence type="ECO:0000313" key="6">
    <source>
        <dbReference type="Proteomes" id="UP001362999"/>
    </source>
</evidence>
<dbReference type="PANTHER" id="PTHR48050:SF27">
    <property type="entry name" value="GLUCOSYLTRANSFERASE, PUTATIVE (AFU_ORTHOLOGUE AFUA_7G04880)-RELATED"/>
    <property type="match status" value="1"/>
</dbReference>
<feature type="compositionally biased region" description="Acidic residues" evidence="2">
    <location>
        <begin position="672"/>
        <end position="684"/>
    </location>
</feature>
<dbReference type="Pfam" id="PF06722">
    <property type="entry name" value="EryCIII-like_C"/>
    <property type="match status" value="1"/>
</dbReference>
<protein>
    <submittedName>
        <fullName evidence="5">Glycosyltransferase family 1 protein</fullName>
    </submittedName>
</protein>
<name>A0AAW0DJ60_9AGAR</name>
<reference evidence="5 6" key="1">
    <citation type="journal article" date="2024" name="J Genomics">
        <title>Draft genome sequencing and assembly of Favolaschia claudopus CIRM-BRFM 2984 isolated from oak limbs.</title>
        <authorList>
            <person name="Navarro D."/>
            <person name="Drula E."/>
            <person name="Chaduli D."/>
            <person name="Cazenave R."/>
            <person name="Ahrendt S."/>
            <person name="Wang J."/>
            <person name="Lipzen A."/>
            <person name="Daum C."/>
            <person name="Barry K."/>
            <person name="Grigoriev I.V."/>
            <person name="Favel A."/>
            <person name="Rosso M.N."/>
            <person name="Martin F."/>
        </authorList>
    </citation>
    <scope>NUCLEOTIDE SEQUENCE [LARGE SCALE GENOMIC DNA]</scope>
    <source>
        <strain evidence="5 6">CIRM-BRFM 2984</strain>
    </source>
</reference>
<dbReference type="AlphaFoldDB" id="A0AAW0DJ60"/>
<dbReference type="InterPro" id="IPR010610">
    <property type="entry name" value="EryCIII-like_C"/>
</dbReference>
<feature type="compositionally biased region" description="Basic and acidic residues" evidence="2">
    <location>
        <begin position="946"/>
        <end position="955"/>
    </location>
</feature>
<dbReference type="SUPFAM" id="SSF53756">
    <property type="entry name" value="UDP-Glycosyltransferase/glycogen phosphorylase"/>
    <property type="match status" value="1"/>
</dbReference>
<dbReference type="FunFam" id="3.40.50.2000:FF:000100">
    <property type="entry name" value="Glycosyltransferase family 1 protein"/>
    <property type="match status" value="1"/>
</dbReference>
<evidence type="ECO:0000313" key="5">
    <source>
        <dbReference type="EMBL" id="KAK7052327.1"/>
    </source>
</evidence>